<reference evidence="1 2" key="1">
    <citation type="submission" date="2019-09" db="EMBL/GenBank/DDBJ databases">
        <title>Whole-genome sequence of the purple sulfur bacterium Thiohalocapsa marina DSM 19078.</title>
        <authorList>
            <person name="Kyndt J.A."/>
            <person name="Meyer T.E."/>
        </authorList>
    </citation>
    <scope>NUCLEOTIDE SEQUENCE [LARGE SCALE GENOMIC DNA]</scope>
    <source>
        <strain evidence="1 2">DSM 19078</strain>
    </source>
</reference>
<evidence type="ECO:0000313" key="2">
    <source>
        <dbReference type="Proteomes" id="UP000322981"/>
    </source>
</evidence>
<dbReference type="AlphaFoldDB" id="A0A5M8FFT9"/>
<dbReference type="EMBL" id="VWXX01000029">
    <property type="protein sequence ID" value="KAA6183733.1"/>
    <property type="molecule type" value="Genomic_DNA"/>
</dbReference>
<dbReference type="RefSeq" id="WP_150094209.1">
    <property type="nucleotide sequence ID" value="NZ_VWXX01000029.1"/>
</dbReference>
<sequence length="94" mass="9921">MAAAETLRIQVCLSAQLHPELFAVLAPLPPRRRAERLRQLTLLGLVAQGRPVTEAGVRGGAILPQALPEGAPDRADPQLEAQRAGLLGALSLTD</sequence>
<protein>
    <submittedName>
        <fullName evidence="1">Uncharacterized protein</fullName>
    </submittedName>
</protein>
<gene>
    <name evidence="1" type="ORF">F2Q65_14940</name>
</gene>
<dbReference type="Proteomes" id="UP000322981">
    <property type="component" value="Unassembled WGS sequence"/>
</dbReference>
<organism evidence="1 2">
    <name type="scientific">Thiohalocapsa marina</name>
    <dbReference type="NCBI Taxonomy" id="424902"/>
    <lineage>
        <taxon>Bacteria</taxon>
        <taxon>Pseudomonadati</taxon>
        <taxon>Pseudomonadota</taxon>
        <taxon>Gammaproteobacteria</taxon>
        <taxon>Chromatiales</taxon>
        <taxon>Chromatiaceae</taxon>
        <taxon>Thiohalocapsa</taxon>
    </lineage>
</organism>
<name>A0A5M8FFT9_9GAMM</name>
<comment type="caution">
    <text evidence="1">The sequence shown here is derived from an EMBL/GenBank/DDBJ whole genome shotgun (WGS) entry which is preliminary data.</text>
</comment>
<accession>A0A5M8FFT9</accession>
<evidence type="ECO:0000313" key="1">
    <source>
        <dbReference type="EMBL" id="KAA6183733.1"/>
    </source>
</evidence>
<keyword evidence="2" id="KW-1185">Reference proteome</keyword>
<proteinExistence type="predicted"/>